<dbReference type="AlphaFoldDB" id="A0A098AVY7"/>
<dbReference type="NCBIfam" id="TIGR01753">
    <property type="entry name" value="flav_short"/>
    <property type="match status" value="1"/>
</dbReference>
<keyword evidence="5 7" id="KW-0288">FMN</keyword>
<dbReference type="PANTHER" id="PTHR43717">
    <property type="entry name" value="ANAEROBIC NITRIC OXIDE REDUCTASE FLAVORUBREDOXIN"/>
    <property type="match status" value="1"/>
</dbReference>
<evidence type="ECO:0000256" key="6">
    <source>
        <dbReference type="ARBA" id="ARBA00022982"/>
    </source>
</evidence>
<protein>
    <recommendedName>
        <fullName evidence="7">Flavodoxin</fullName>
    </recommendedName>
</protein>
<feature type="domain" description="Flavodoxin-like" evidence="8">
    <location>
        <begin position="4"/>
        <end position="141"/>
    </location>
</feature>
<comment type="cofactor">
    <cofactor evidence="1 7">
        <name>FMN</name>
        <dbReference type="ChEBI" id="CHEBI:58210"/>
    </cofactor>
</comment>
<sequence length="143" mass="15289">MKKIVVIYWSGTGNTEKMAAGVAEGARAAEAEVRIIPVGEASVTDVLSADGVALGCPAMGSEVLEEDEMEPFISSLEQENLSAVPVVLFGSYDWGDGEWIRDWEERMKKAGANLAGDGLILQLEPDNDGMEQCRKLGKTLADA</sequence>
<dbReference type="Pfam" id="PF00258">
    <property type="entry name" value="Flavodoxin_1"/>
    <property type="match status" value="1"/>
</dbReference>
<comment type="similarity">
    <text evidence="2 7">Belongs to the flavodoxin family.</text>
</comment>
<dbReference type="GO" id="GO:0009055">
    <property type="term" value="F:electron transfer activity"/>
    <property type="evidence" value="ECO:0007669"/>
    <property type="project" value="UniProtKB-UniRule"/>
</dbReference>
<comment type="function">
    <text evidence="7">Low-potential electron donor to a number of redox enzymes.</text>
</comment>
<dbReference type="SUPFAM" id="SSF52218">
    <property type="entry name" value="Flavoproteins"/>
    <property type="match status" value="1"/>
</dbReference>
<keyword evidence="6 7" id="KW-0249">Electron transport</keyword>
<dbReference type="Gene3D" id="3.40.50.360">
    <property type="match status" value="1"/>
</dbReference>
<dbReference type="InterPro" id="IPR010087">
    <property type="entry name" value="Flav_short"/>
</dbReference>
<accession>A0A098AVY7</accession>
<dbReference type="InterPro" id="IPR008254">
    <property type="entry name" value="Flavodoxin/NO_synth"/>
</dbReference>
<evidence type="ECO:0000256" key="3">
    <source>
        <dbReference type="ARBA" id="ARBA00022448"/>
    </source>
</evidence>
<dbReference type="GO" id="GO:0016651">
    <property type="term" value="F:oxidoreductase activity, acting on NAD(P)H"/>
    <property type="evidence" value="ECO:0007669"/>
    <property type="project" value="UniProtKB-ARBA"/>
</dbReference>
<dbReference type="PANTHER" id="PTHR43717:SF1">
    <property type="entry name" value="ANAEROBIC NITRIC OXIDE REDUCTASE FLAVORUBREDOXIN"/>
    <property type="match status" value="1"/>
</dbReference>
<evidence type="ECO:0000256" key="7">
    <source>
        <dbReference type="RuleBase" id="RU367037"/>
    </source>
</evidence>
<evidence type="ECO:0000259" key="8">
    <source>
        <dbReference type="PROSITE" id="PS50902"/>
    </source>
</evidence>
<dbReference type="EMBL" id="LK996017">
    <property type="protein sequence ID" value="CDX00758.1"/>
    <property type="molecule type" value="Genomic_DNA"/>
</dbReference>
<dbReference type="RefSeq" id="WP_208925334.1">
    <property type="nucleotide sequence ID" value="NZ_LK996017.1"/>
</dbReference>
<dbReference type="PROSITE" id="PS50902">
    <property type="entry name" value="FLAVODOXIN_LIKE"/>
    <property type="match status" value="1"/>
</dbReference>
<gene>
    <name evidence="9" type="ORF">DPCES_0871</name>
</gene>
<dbReference type="PATRIC" id="fig|49338.4.peg.938"/>
<evidence type="ECO:0000313" key="9">
    <source>
        <dbReference type="EMBL" id="CDX00758.1"/>
    </source>
</evidence>
<dbReference type="InterPro" id="IPR029039">
    <property type="entry name" value="Flavoprotein-like_sf"/>
</dbReference>
<dbReference type="GO" id="GO:0010181">
    <property type="term" value="F:FMN binding"/>
    <property type="evidence" value="ECO:0007669"/>
    <property type="project" value="UniProtKB-UniRule"/>
</dbReference>
<keyword evidence="4 7" id="KW-0285">Flavoprotein</keyword>
<evidence type="ECO:0000256" key="4">
    <source>
        <dbReference type="ARBA" id="ARBA00022630"/>
    </source>
</evidence>
<keyword evidence="3 7" id="KW-0813">Transport</keyword>
<organism evidence="9">
    <name type="scientific">Desulfitobacterium hafniense</name>
    <name type="common">Desulfitobacterium frappieri</name>
    <dbReference type="NCBI Taxonomy" id="49338"/>
    <lineage>
        <taxon>Bacteria</taxon>
        <taxon>Bacillati</taxon>
        <taxon>Bacillota</taxon>
        <taxon>Clostridia</taxon>
        <taxon>Eubacteriales</taxon>
        <taxon>Desulfitobacteriaceae</taxon>
        <taxon>Desulfitobacterium</taxon>
    </lineage>
</organism>
<evidence type="ECO:0000256" key="5">
    <source>
        <dbReference type="ARBA" id="ARBA00022643"/>
    </source>
</evidence>
<proteinExistence type="inferred from homology"/>
<reference evidence="9" key="1">
    <citation type="submission" date="2014-07" db="EMBL/GenBank/DDBJ databases">
        <authorList>
            <person name="Hornung V.Bastian."/>
        </authorList>
    </citation>
    <scope>NUCLEOTIDE SEQUENCE</scope>
    <source>
        <strain evidence="9">PCE-S</strain>
    </source>
</reference>
<evidence type="ECO:0000256" key="1">
    <source>
        <dbReference type="ARBA" id="ARBA00001917"/>
    </source>
</evidence>
<dbReference type="PROSITE" id="PS00201">
    <property type="entry name" value="FLAVODOXIN"/>
    <property type="match status" value="1"/>
</dbReference>
<name>A0A098AVY7_DESHA</name>
<dbReference type="InterPro" id="IPR001226">
    <property type="entry name" value="Flavodoxin_CS"/>
</dbReference>
<evidence type="ECO:0000256" key="2">
    <source>
        <dbReference type="ARBA" id="ARBA00005267"/>
    </source>
</evidence>